<dbReference type="SUPFAM" id="SSF53167">
    <property type="entry name" value="Purine and uridine phosphorylases"/>
    <property type="match status" value="1"/>
</dbReference>
<comment type="catalytic activity">
    <reaction evidence="1">
        <text>futalosine + H2O = dehypoxanthine futalosine + hypoxanthine</text>
        <dbReference type="Rhea" id="RHEA:25904"/>
        <dbReference type="ChEBI" id="CHEBI:15377"/>
        <dbReference type="ChEBI" id="CHEBI:17368"/>
        <dbReference type="ChEBI" id="CHEBI:58863"/>
        <dbReference type="ChEBI" id="CHEBI:58864"/>
        <dbReference type="EC" id="3.2.2.26"/>
    </reaction>
</comment>
<dbReference type="EC" id="3.2.2.26" evidence="1 2"/>
<dbReference type="GO" id="GO:0008930">
    <property type="term" value="F:methylthioadenosine nucleosidase activity"/>
    <property type="evidence" value="ECO:0007669"/>
    <property type="project" value="TreeGrafter"/>
</dbReference>
<dbReference type="Proteomes" id="UP000240621">
    <property type="component" value="Unassembled WGS sequence"/>
</dbReference>
<evidence type="ECO:0000259" key="3">
    <source>
        <dbReference type="Pfam" id="PF01048"/>
    </source>
</evidence>
<dbReference type="EMBL" id="PYGC01000003">
    <property type="protein sequence ID" value="PSK83807.1"/>
    <property type="molecule type" value="Genomic_DNA"/>
</dbReference>
<dbReference type="CDD" id="cd17766">
    <property type="entry name" value="futalosine_nucleosidase_MqnB"/>
    <property type="match status" value="1"/>
</dbReference>
<evidence type="ECO:0000256" key="1">
    <source>
        <dbReference type="HAMAP-Rule" id="MF_00991"/>
    </source>
</evidence>
<feature type="domain" description="Nucleoside phosphorylase" evidence="3">
    <location>
        <begin position="2"/>
        <end position="220"/>
    </location>
</feature>
<dbReference type="GO" id="GO:0008782">
    <property type="term" value="F:adenosylhomocysteine nucleosidase activity"/>
    <property type="evidence" value="ECO:0007669"/>
    <property type="project" value="TreeGrafter"/>
</dbReference>
<name>A0A2P8CFQ0_9BACT</name>
<sequence length="230" mass="25821">MKILFVAATCFELKLFLENLEEIEGKNSPVSHYRWHDLEIDLIVSGVGLSFTTYQLTRLLQKEKYDLVINAGIAGSFYDELSIGTVVNITSEQFGDLGIEEPGGFKTLFQAGFLKEDQFPFRGGKLLNPHFNESIELPNVNGLSVNVSHGCDKTIDQLKINFDADVESMEGAAVFYVCLMEDVPFLEIRAISNFVESRDTTKWDIPTALENLTDELLKILRNFATVPQIS</sequence>
<dbReference type="OrthoDB" id="9788270at2"/>
<comment type="pathway">
    <text evidence="1">Quinol/quinone metabolism; menaquinone biosynthesis.</text>
</comment>
<dbReference type="GO" id="GO:0019284">
    <property type="term" value="P:L-methionine salvage from S-adenosylmethionine"/>
    <property type="evidence" value="ECO:0007669"/>
    <property type="project" value="TreeGrafter"/>
</dbReference>
<dbReference type="AlphaFoldDB" id="A0A2P8CFQ0"/>
<comment type="similarity">
    <text evidence="1">Belongs to the PNP/UDP phosphorylase family. Futalosine hydrolase subfamily.</text>
</comment>
<evidence type="ECO:0000313" key="7">
    <source>
        <dbReference type="Proteomes" id="UP000396862"/>
    </source>
</evidence>
<dbReference type="GO" id="GO:0005829">
    <property type="term" value="C:cytosol"/>
    <property type="evidence" value="ECO:0007669"/>
    <property type="project" value="TreeGrafter"/>
</dbReference>
<evidence type="ECO:0000313" key="6">
    <source>
        <dbReference type="Proteomes" id="UP000240621"/>
    </source>
</evidence>
<dbReference type="InterPro" id="IPR035994">
    <property type="entry name" value="Nucleoside_phosphorylase_sf"/>
</dbReference>
<evidence type="ECO:0000313" key="4">
    <source>
        <dbReference type="EMBL" id="GET23349.1"/>
    </source>
</evidence>
<keyword evidence="7" id="KW-1185">Reference proteome</keyword>
<comment type="caution">
    <text evidence="5">The sequence shown here is derived from an EMBL/GenBank/DDBJ whole genome shotgun (WGS) entry which is preliminary data.</text>
</comment>
<dbReference type="InterPro" id="IPR019963">
    <property type="entry name" value="FL_hydrolase_MqnB"/>
</dbReference>
<comment type="function">
    <text evidence="1">Catalyzes the hydrolysis of futalosine (FL) to dehypoxanthine futalosine (DHFL) and hypoxanthine, a step in the biosynthesis of menaquinone (MK, vitamin K2).</text>
</comment>
<dbReference type="PANTHER" id="PTHR46832:SF2">
    <property type="entry name" value="FUTALOSINE HYDROLASE"/>
    <property type="match status" value="1"/>
</dbReference>
<dbReference type="GO" id="GO:0009234">
    <property type="term" value="P:menaquinone biosynthetic process"/>
    <property type="evidence" value="ECO:0007669"/>
    <property type="project" value="UniProtKB-UniRule"/>
</dbReference>
<protein>
    <recommendedName>
        <fullName evidence="1 2">Futalosine hydrolase</fullName>
        <shortName evidence="1">FL hydrolase</shortName>
        <ecNumber evidence="1 2">3.2.2.26</ecNumber>
    </recommendedName>
    <alternativeName>
        <fullName evidence="1">Futalosine nucleosidase</fullName>
    </alternativeName>
    <alternativeName>
        <fullName evidence="1">Menaquinone biosynthetic enzyme MqnB</fullName>
    </alternativeName>
</protein>
<gene>
    <name evidence="1 4" type="primary">mqnB</name>
    <name evidence="5" type="ORF">CLV93_103223</name>
    <name evidence="4" type="ORF">JCM18694_35950</name>
</gene>
<reference evidence="4 7" key="2">
    <citation type="submission" date="2019-10" db="EMBL/GenBank/DDBJ databases">
        <title>Prolixibacter strains distinguished by the presence of nitrate reductase genes were adept at nitrate-dependent anaerobic corrosion of metallic iron and carbon steel.</title>
        <authorList>
            <person name="Iino T."/>
            <person name="Shono N."/>
            <person name="Ito K."/>
            <person name="Nakamura R."/>
            <person name="Sueoka K."/>
            <person name="Harayama S."/>
            <person name="Ohkuma M."/>
        </authorList>
    </citation>
    <scope>NUCLEOTIDE SEQUENCE [LARGE SCALE GENOMIC DNA]</scope>
    <source>
        <strain evidence="4 7">MIC1-1</strain>
    </source>
</reference>
<proteinExistence type="inferred from homology"/>
<dbReference type="Gene3D" id="3.40.50.1580">
    <property type="entry name" value="Nucleoside phosphorylase domain"/>
    <property type="match status" value="1"/>
</dbReference>
<dbReference type="InterPro" id="IPR000845">
    <property type="entry name" value="Nucleoside_phosphorylase_d"/>
</dbReference>
<dbReference type="GO" id="GO:0009116">
    <property type="term" value="P:nucleoside metabolic process"/>
    <property type="evidence" value="ECO:0007669"/>
    <property type="project" value="InterPro"/>
</dbReference>
<dbReference type="Pfam" id="PF01048">
    <property type="entry name" value="PNP_UDP_1"/>
    <property type="match status" value="1"/>
</dbReference>
<dbReference type="UniPathway" id="UPA00079"/>
<dbReference type="PANTHER" id="PTHR46832">
    <property type="entry name" value="5'-METHYLTHIOADENOSINE/S-ADENOSYLHOMOCYSTEINE NUCLEOSIDASE"/>
    <property type="match status" value="1"/>
</dbReference>
<accession>A0A2P8CFQ0</accession>
<keyword evidence="1" id="KW-0474">Menaquinone biosynthesis</keyword>
<dbReference type="Proteomes" id="UP000396862">
    <property type="component" value="Unassembled WGS sequence"/>
</dbReference>
<keyword evidence="1 5" id="KW-0378">Hydrolase</keyword>
<dbReference type="HAMAP" id="MF_00991">
    <property type="entry name" value="MqnB"/>
    <property type="match status" value="1"/>
</dbReference>
<evidence type="ECO:0000313" key="5">
    <source>
        <dbReference type="EMBL" id="PSK83807.1"/>
    </source>
</evidence>
<organism evidence="5 6">
    <name type="scientific">Prolixibacter denitrificans</name>
    <dbReference type="NCBI Taxonomy" id="1541063"/>
    <lineage>
        <taxon>Bacteria</taxon>
        <taxon>Pseudomonadati</taxon>
        <taxon>Bacteroidota</taxon>
        <taxon>Bacteroidia</taxon>
        <taxon>Marinilabiliales</taxon>
        <taxon>Prolixibacteraceae</taxon>
        <taxon>Prolixibacter</taxon>
    </lineage>
</organism>
<reference evidence="5 6" key="1">
    <citation type="submission" date="2018-03" db="EMBL/GenBank/DDBJ databases">
        <title>Genomic Encyclopedia of Archaeal and Bacterial Type Strains, Phase II (KMG-II): from individual species to whole genera.</title>
        <authorList>
            <person name="Goeker M."/>
        </authorList>
    </citation>
    <scope>NUCLEOTIDE SEQUENCE [LARGE SCALE GENOMIC DNA]</scope>
    <source>
        <strain evidence="5 6">DSM 27267</strain>
    </source>
</reference>
<dbReference type="EMBL" id="BLAU01000001">
    <property type="protein sequence ID" value="GET23349.1"/>
    <property type="molecule type" value="Genomic_DNA"/>
</dbReference>
<dbReference type="NCBIfam" id="TIGR03664">
    <property type="entry name" value="fut_nucase"/>
    <property type="match status" value="1"/>
</dbReference>
<dbReference type="RefSeq" id="WP_106541638.1">
    <property type="nucleotide sequence ID" value="NZ_BLAU01000001.1"/>
</dbReference>
<evidence type="ECO:0000256" key="2">
    <source>
        <dbReference type="NCBIfam" id="TIGR03664"/>
    </source>
</evidence>